<reference evidence="2" key="1">
    <citation type="submission" date="2021-01" db="EMBL/GenBank/DDBJ databases">
        <title>Whole genome shotgun sequence of Actinoplanes siamensis NBRC 109076.</title>
        <authorList>
            <person name="Komaki H."/>
            <person name="Tamura T."/>
        </authorList>
    </citation>
    <scope>NUCLEOTIDE SEQUENCE</scope>
    <source>
        <strain evidence="2">NBRC 109076</strain>
    </source>
</reference>
<feature type="compositionally biased region" description="Basic and acidic residues" evidence="1">
    <location>
        <begin position="90"/>
        <end position="106"/>
    </location>
</feature>
<accession>A0A919N3F9</accession>
<evidence type="ECO:0000256" key="1">
    <source>
        <dbReference type="SAM" id="MobiDB-lite"/>
    </source>
</evidence>
<gene>
    <name evidence="2" type="ORF">Asi03nite_12110</name>
</gene>
<dbReference type="AlphaFoldDB" id="A0A919N3F9"/>
<feature type="compositionally biased region" description="Polar residues" evidence="1">
    <location>
        <begin position="1"/>
        <end position="19"/>
    </location>
</feature>
<keyword evidence="3" id="KW-1185">Reference proteome</keyword>
<comment type="caution">
    <text evidence="2">The sequence shown here is derived from an EMBL/GenBank/DDBJ whole genome shotgun (WGS) entry which is preliminary data.</text>
</comment>
<protein>
    <submittedName>
        <fullName evidence="2">Uncharacterized protein</fullName>
    </submittedName>
</protein>
<organism evidence="2 3">
    <name type="scientific">Actinoplanes siamensis</name>
    <dbReference type="NCBI Taxonomy" id="1223317"/>
    <lineage>
        <taxon>Bacteria</taxon>
        <taxon>Bacillati</taxon>
        <taxon>Actinomycetota</taxon>
        <taxon>Actinomycetes</taxon>
        <taxon>Micromonosporales</taxon>
        <taxon>Micromonosporaceae</taxon>
        <taxon>Actinoplanes</taxon>
    </lineage>
</organism>
<evidence type="ECO:0000313" key="2">
    <source>
        <dbReference type="EMBL" id="GIF03673.1"/>
    </source>
</evidence>
<feature type="region of interest" description="Disordered" evidence="1">
    <location>
        <begin position="1"/>
        <end position="123"/>
    </location>
</feature>
<proteinExistence type="predicted"/>
<name>A0A919N3F9_9ACTN</name>
<feature type="compositionally biased region" description="Low complexity" evidence="1">
    <location>
        <begin position="37"/>
        <end position="46"/>
    </location>
</feature>
<feature type="compositionally biased region" description="Gly residues" evidence="1">
    <location>
        <begin position="57"/>
        <end position="84"/>
    </location>
</feature>
<sequence>MNDSALFSHSAEPPSSSDVPGQPAVVRFSHPAEEPVSEAAPVPAAADGLFSHPAGSAPGGDGGNAARGRAGGRGSSGRAGGQGSTGTRTRGGDRVGGTDDAVQGKEGRRRKRGGRPGAGRADG</sequence>
<evidence type="ECO:0000313" key="3">
    <source>
        <dbReference type="Proteomes" id="UP000629619"/>
    </source>
</evidence>
<dbReference type="Proteomes" id="UP000629619">
    <property type="component" value="Unassembled WGS sequence"/>
</dbReference>
<dbReference type="EMBL" id="BOMW01000012">
    <property type="protein sequence ID" value="GIF03673.1"/>
    <property type="molecule type" value="Genomic_DNA"/>
</dbReference>